<dbReference type="GO" id="GO:0008198">
    <property type="term" value="F:ferrous iron binding"/>
    <property type="evidence" value="ECO:0007669"/>
    <property type="project" value="TreeGrafter"/>
</dbReference>
<dbReference type="EMBL" id="HG725929">
    <property type="protein sequence ID" value="CDJ70324.1"/>
    <property type="molecule type" value="Genomic_DNA"/>
</dbReference>
<dbReference type="SMART" id="SM01219">
    <property type="entry name" value="Frataxin_Cyay"/>
    <property type="match status" value="1"/>
</dbReference>
<reference evidence="5" key="1">
    <citation type="submission" date="2013-10" db="EMBL/GenBank/DDBJ databases">
        <title>Genomic analysis of the causative agents of coccidiosis in chickens.</title>
        <authorList>
            <person name="Reid A.J."/>
            <person name="Blake D."/>
            <person name="Billington K."/>
            <person name="Browne H."/>
            <person name="Dunn M."/>
            <person name="Hung S."/>
            <person name="Kawahara F."/>
            <person name="Miranda-Saavedra D."/>
            <person name="Mourier T."/>
            <person name="Nagra H."/>
            <person name="Otto T.D."/>
            <person name="Rawlings N."/>
            <person name="Sanchez A."/>
            <person name="Sanders M."/>
            <person name="Subramaniam C."/>
            <person name="Tay Y."/>
            <person name="Dear P."/>
            <person name="Doerig C."/>
            <person name="Gruber A."/>
            <person name="Parkinson J."/>
            <person name="Shirley M."/>
            <person name="Wan K.L."/>
            <person name="Berriman M."/>
            <person name="Tomley F."/>
            <person name="Pain A."/>
        </authorList>
    </citation>
    <scope>NUCLEOTIDE SEQUENCE [LARGE SCALE GENOMIC DNA]</scope>
    <source>
        <strain evidence="5">Houghton</strain>
    </source>
</reference>
<comment type="similarity">
    <text evidence="1">Belongs to the frataxin family.</text>
</comment>
<feature type="region of interest" description="Disordered" evidence="4">
    <location>
        <begin position="239"/>
        <end position="263"/>
    </location>
</feature>
<evidence type="ECO:0000313" key="6">
    <source>
        <dbReference type="Proteomes" id="UP000030754"/>
    </source>
</evidence>
<dbReference type="InterPro" id="IPR036524">
    <property type="entry name" value="Frataxin/CyaY_sf"/>
</dbReference>
<feature type="compositionally biased region" description="Polar residues" evidence="4">
    <location>
        <begin position="239"/>
        <end position="254"/>
    </location>
</feature>
<dbReference type="Pfam" id="PF01491">
    <property type="entry name" value="Frataxin_Cyay"/>
    <property type="match status" value="1"/>
</dbReference>
<keyword evidence="2" id="KW-0406">Ion transport</keyword>
<dbReference type="GO" id="GO:0016226">
    <property type="term" value="P:iron-sulfur cluster assembly"/>
    <property type="evidence" value="ECO:0007669"/>
    <property type="project" value="InterPro"/>
</dbReference>
<dbReference type="VEuPathDB" id="ToxoDB:ENH_00082420"/>
<dbReference type="PROSITE" id="PS50810">
    <property type="entry name" value="FRATAXIN_2"/>
    <property type="match status" value="1"/>
</dbReference>
<evidence type="ECO:0000256" key="4">
    <source>
        <dbReference type="SAM" id="MobiDB-lite"/>
    </source>
</evidence>
<evidence type="ECO:0008006" key="7">
    <source>
        <dbReference type="Google" id="ProtNLM"/>
    </source>
</evidence>
<protein>
    <recommendedName>
        <fullName evidence="7">Iron donor protein CyaY protein</fullName>
    </recommendedName>
</protein>
<dbReference type="AlphaFoldDB" id="U6N4V5"/>
<evidence type="ECO:0000256" key="2">
    <source>
        <dbReference type="ARBA" id="ARBA00022496"/>
    </source>
</evidence>
<dbReference type="GO" id="GO:0034986">
    <property type="term" value="F:iron chaperone activity"/>
    <property type="evidence" value="ECO:0007669"/>
    <property type="project" value="TreeGrafter"/>
</dbReference>
<organism evidence="5 6">
    <name type="scientific">Eimeria necatrix</name>
    <dbReference type="NCBI Taxonomy" id="51315"/>
    <lineage>
        <taxon>Eukaryota</taxon>
        <taxon>Sar</taxon>
        <taxon>Alveolata</taxon>
        <taxon>Apicomplexa</taxon>
        <taxon>Conoidasida</taxon>
        <taxon>Coccidia</taxon>
        <taxon>Eucoccidiorida</taxon>
        <taxon>Eimeriorina</taxon>
        <taxon>Eimeriidae</taxon>
        <taxon>Eimeria</taxon>
    </lineage>
</organism>
<dbReference type="OrthoDB" id="1897642at2759"/>
<dbReference type="GO" id="GO:0004322">
    <property type="term" value="F:ferroxidase activity"/>
    <property type="evidence" value="ECO:0007669"/>
    <property type="project" value="TreeGrafter"/>
</dbReference>
<sequence>MATIMGGLLGAAGRFFASAKQHAFFSVFASTVCLPAQQGPIRTHRFSEKPQEHWLRFSSLPHELQGALLFEAGSFRAPLLRCLSGSSTARCGAAPQDAAATQSGAQDVTEPAVGAAKEASASSAGSLGAFGEVDDTGTAADIHYQAAADALLSGLAEQLQERQDAEGIDDVDCRDGVLKVVCESGLTLVLNKHYVTRQIWYASPRSGAQYFDFVTGWRCARTGLSLLEVLTRDISAANGSSSNRNCDDSGNSLSWPEGSLRAK</sequence>
<dbReference type="RefSeq" id="XP_013438790.1">
    <property type="nucleotide sequence ID" value="XM_013583336.1"/>
</dbReference>
<dbReference type="Proteomes" id="UP000030754">
    <property type="component" value="Unassembled WGS sequence"/>
</dbReference>
<dbReference type="GO" id="GO:0006826">
    <property type="term" value="P:iron ion transport"/>
    <property type="evidence" value="ECO:0007669"/>
    <property type="project" value="UniProtKB-KW"/>
</dbReference>
<keyword evidence="2" id="KW-0410">Iron transport</keyword>
<dbReference type="GO" id="GO:0008199">
    <property type="term" value="F:ferric iron binding"/>
    <property type="evidence" value="ECO:0007669"/>
    <property type="project" value="InterPro"/>
</dbReference>
<evidence type="ECO:0000313" key="5">
    <source>
        <dbReference type="EMBL" id="CDJ70324.1"/>
    </source>
</evidence>
<gene>
    <name evidence="5" type="ORF">ENH_00082420</name>
</gene>
<dbReference type="InterPro" id="IPR020895">
    <property type="entry name" value="Frataxin_CS"/>
</dbReference>
<keyword evidence="3" id="KW-0408">Iron</keyword>
<name>U6N4V5_9EIME</name>
<dbReference type="Gene3D" id="3.30.920.10">
    <property type="entry name" value="Frataxin/CyaY"/>
    <property type="match status" value="1"/>
</dbReference>
<evidence type="ECO:0000256" key="3">
    <source>
        <dbReference type="ARBA" id="ARBA00023004"/>
    </source>
</evidence>
<reference evidence="5" key="2">
    <citation type="submission" date="2013-10" db="EMBL/GenBank/DDBJ databases">
        <authorList>
            <person name="Aslett M."/>
        </authorList>
    </citation>
    <scope>NUCLEOTIDE SEQUENCE [LARGE SCALE GENOMIC DNA]</scope>
    <source>
        <strain evidence="5">Houghton</strain>
    </source>
</reference>
<dbReference type="GO" id="GO:0005739">
    <property type="term" value="C:mitochondrion"/>
    <property type="evidence" value="ECO:0007669"/>
    <property type="project" value="TreeGrafter"/>
</dbReference>
<dbReference type="GO" id="GO:0006879">
    <property type="term" value="P:intracellular iron ion homeostasis"/>
    <property type="evidence" value="ECO:0007669"/>
    <property type="project" value="TreeGrafter"/>
</dbReference>
<dbReference type="InterPro" id="IPR002908">
    <property type="entry name" value="Frataxin/CyaY"/>
</dbReference>
<keyword evidence="6" id="KW-1185">Reference proteome</keyword>
<proteinExistence type="inferred from homology"/>
<evidence type="ECO:0000256" key="1">
    <source>
        <dbReference type="ARBA" id="ARBA00008183"/>
    </source>
</evidence>
<dbReference type="GeneID" id="25478371"/>
<dbReference type="PANTHER" id="PTHR16821">
    <property type="entry name" value="FRATAXIN"/>
    <property type="match status" value="1"/>
</dbReference>
<dbReference type="PANTHER" id="PTHR16821:SF2">
    <property type="entry name" value="FRATAXIN, MITOCHONDRIAL"/>
    <property type="match status" value="1"/>
</dbReference>
<accession>U6N4V5</accession>
<keyword evidence="2" id="KW-0813">Transport</keyword>
<dbReference type="PROSITE" id="PS01344">
    <property type="entry name" value="FRATAXIN_1"/>
    <property type="match status" value="1"/>
</dbReference>
<dbReference type="SUPFAM" id="SSF55387">
    <property type="entry name" value="Frataxin/Nqo15-like"/>
    <property type="match status" value="1"/>
</dbReference>
<dbReference type="GO" id="GO:0051537">
    <property type="term" value="F:2 iron, 2 sulfur cluster binding"/>
    <property type="evidence" value="ECO:0007669"/>
    <property type="project" value="TreeGrafter"/>
</dbReference>